<sequence>MTSGPWFGTLELVHRTRGRARFRYRCRTGTPTDARTIERAAENIPGVLEARVNRAARSLVLHFDDKEVELETLRAALGALSAPLAAVRGSAVVEEGGPASMVASLATLAITRFLPQPLQLPVTLGAAAPLLRHALEDLVANGISSHVLEAMAVSISLARGDYTAANTTTFMLALGEYLEISIARRSDDLLKHLLRPASDEVWIERGGQEVLVAAGEVAVGDTVIVADGAVVPVDGTVLGGEATVNEATMTGESAAVAKGRGDAVLSGTLVEEGRLRVYAEQVGSRTAAARIADYVEQSLTAKSAAQLDAARLADRLVPIVLGLAGATYFISGDWRRAASVLQADYSCALKLATPVAFKSAMYGAGRAGILVKGGSALERLADADTFIFDKTGTLTAGTLAVTDSIAFDSTYTAEDLLCLAASVEEHYVHPLAHAVVTAARAIHGQHFDHQEVQFIVAHGVASVIDGQRIVIGSRHFVADDEGIDISAHLETVDRLYEEGKTLLYIGFGGRFLGVLALKDEVRANSAATILRLRELGAKRILMLTGDHRERAEELAEHLGLDGCHAELLPEDKARIVEEFSRQGARIAFIGDGINDAPALAGAHVGIAMQKGADIARLTADVALLEDDIACVADAKALANGTMALIGSNYRLTVGLNTGILAAAAAGLLSPITTAMLHNGSTIAILLNALRRSSV</sequence>
<evidence type="ECO:0000256" key="9">
    <source>
        <dbReference type="ARBA" id="ARBA00039097"/>
    </source>
</evidence>
<dbReference type="InterPro" id="IPR023214">
    <property type="entry name" value="HAD_sf"/>
</dbReference>
<gene>
    <name evidence="13" type="ORF">GO608_06250</name>
</gene>
<dbReference type="InterPro" id="IPR001757">
    <property type="entry name" value="P_typ_ATPase"/>
</dbReference>
<feature type="domain" description="P-type ATPase A" evidence="12">
    <location>
        <begin position="199"/>
        <end position="295"/>
    </location>
</feature>
<dbReference type="Proteomes" id="UP000601990">
    <property type="component" value="Unassembled WGS sequence"/>
</dbReference>
<evidence type="ECO:0000256" key="2">
    <source>
        <dbReference type="ARBA" id="ARBA00006024"/>
    </source>
</evidence>
<dbReference type="SFLD" id="SFLDG00002">
    <property type="entry name" value="C1.7:_P-type_atpase_like"/>
    <property type="match status" value="1"/>
</dbReference>
<evidence type="ECO:0000313" key="14">
    <source>
        <dbReference type="Proteomes" id="UP000601990"/>
    </source>
</evidence>
<dbReference type="SUPFAM" id="SSF56784">
    <property type="entry name" value="HAD-like"/>
    <property type="match status" value="1"/>
</dbReference>
<evidence type="ECO:0000256" key="1">
    <source>
        <dbReference type="ARBA" id="ARBA00004141"/>
    </source>
</evidence>
<evidence type="ECO:0000256" key="10">
    <source>
        <dbReference type="ARBA" id="ARBA00047308"/>
    </source>
</evidence>
<evidence type="ECO:0000256" key="6">
    <source>
        <dbReference type="ARBA" id="ARBA00022967"/>
    </source>
</evidence>
<evidence type="ECO:0000256" key="7">
    <source>
        <dbReference type="ARBA" id="ARBA00022989"/>
    </source>
</evidence>
<dbReference type="Gene3D" id="3.40.50.1000">
    <property type="entry name" value="HAD superfamily/HAD-like"/>
    <property type="match status" value="1"/>
</dbReference>
<dbReference type="InterPro" id="IPR036163">
    <property type="entry name" value="HMA_dom_sf"/>
</dbReference>
<dbReference type="Gene3D" id="3.40.1110.10">
    <property type="entry name" value="Calcium-transporting ATPase, cytoplasmic domain N"/>
    <property type="match status" value="1"/>
</dbReference>
<dbReference type="InterPro" id="IPR023299">
    <property type="entry name" value="ATPase_P-typ_cyto_dom_N"/>
</dbReference>
<dbReference type="InterPro" id="IPR036412">
    <property type="entry name" value="HAD-like_sf"/>
</dbReference>
<keyword evidence="6" id="KW-1278">Translocase</keyword>
<dbReference type="InterPro" id="IPR027256">
    <property type="entry name" value="P-typ_ATPase_IB"/>
</dbReference>
<keyword evidence="7" id="KW-1133">Transmembrane helix</keyword>
<dbReference type="PROSITE" id="PS00154">
    <property type="entry name" value="ATPASE_E1_E2"/>
    <property type="match status" value="1"/>
</dbReference>
<dbReference type="CDD" id="cd07550">
    <property type="entry name" value="P-type_ATPase_HM"/>
    <property type="match status" value="1"/>
</dbReference>
<evidence type="ECO:0000256" key="4">
    <source>
        <dbReference type="ARBA" id="ARBA00022741"/>
    </source>
</evidence>
<dbReference type="InterPro" id="IPR044492">
    <property type="entry name" value="P_typ_ATPase_HD_dom"/>
</dbReference>
<comment type="subcellular location">
    <subcellularLocation>
        <location evidence="11">Cell membrane</location>
    </subcellularLocation>
    <subcellularLocation>
        <location evidence="1">Membrane</location>
        <topology evidence="1">Multi-pass membrane protein</topology>
    </subcellularLocation>
</comment>
<dbReference type="SUPFAM" id="SSF55008">
    <property type="entry name" value="HMA, heavy metal-associated domain"/>
    <property type="match status" value="1"/>
</dbReference>
<evidence type="ECO:0000313" key="13">
    <source>
        <dbReference type="EMBL" id="NMF92924.1"/>
    </source>
</evidence>
<dbReference type="NCBIfam" id="TIGR01494">
    <property type="entry name" value="ATPase_P-type"/>
    <property type="match status" value="1"/>
</dbReference>
<dbReference type="PANTHER" id="PTHR48085:SF5">
    <property type="entry name" value="CADMIUM_ZINC-TRANSPORTING ATPASE HMA4-RELATED"/>
    <property type="match status" value="1"/>
</dbReference>
<dbReference type="Pfam" id="PF00122">
    <property type="entry name" value="E1-E2_ATPase"/>
    <property type="match status" value="1"/>
</dbReference>
<keyword evidence="11" id="KW-1003">Cell membrane</keyword>
<dbReference type="Pfam" id="PF00702">
    <property type="entry name" value="Hydrolase"/>
    <property type="match status" value="1"/>
</dbReference>
<evidence type="ECO:0000256" key="8">
    <source>
        <dbReference type="ARBA" id="ARBA00023136"/>
    </source>
</evidence>
<dbReference type="InterPro" id="IPR006121">
    <property type="entry name" value="HMA_dom"/>
</dbReference>
<keyword evidence="3" id="KW-0812">Transmembrane</keyword>
<dbReference type="CDD" id="cd00371">
    <property type="entry name" value="HMA"/>
    <property type="match status" value="1"/>
</dbReference>
<protein>
    <recommendedName>
        <fullName evidence="9">P-type Zn(2+) transporter</fullName>
        <ecNumber evidence="9">7.2.2.12</ecNumber>
    </recommendedName>
</protein>
<dbReference type="SUPFAM" id="SSF81653">
    <property type="entry name" value="Calcium ATPase, transduction domain A"/>
    <property type="match status" value="1"/>
</dbReference>
<dbReference type="RefSeq" id="WP_169198208.1">
    <property type="nucleotide sequence ID" value="NZ_WTVH02000010.1"/>
</dbReference>
<dbReference type="SFLD" id="SFLDF00027">
    <property type="entry name" value="p-type_atpase"/>
    <property type="match status" value="1"/>
</dbReference>
<name>A0ABX1N1T7_9RHOO</name>
<keyword evidence="14" id="KW-1185">Reference proteome</keyword>
<reference evidence="13" key="1">
    <citation type="submission" date="2019-12" db="EMBL/GenBank/DDBJ databases">
        <title>Comparative genomics gives insights into the taxonomy of the Azoarcus-Aromatoleum group and reveals separate origins of nif in the plant-associated Azoarcus and non-plant-associated Aromatoleum sub-groups.</title>
        <authorList>
            <person name="Lafos M."/>
            <person name="Maluk M."/>
            <person name="Batista M."/>
            <person name="Junghare M."/>
            <person name="Carmona M."/>
            <person name="Faoro H."/>
            <person name="Cruz L.M."/>
            <person name="Battistoni F."/>
            <person name="De Souza E."/>
            <person name="Pedrosa F."/>
            <person name="Chen W.-M."/>
            <person name="Poole P.S."/>
            <person name="Dixon R.A."/>
            <person name="James E.K."/>
        </authorList>
    </citation>
    <scope>NUCLEOTIDE SEQUENCE</scope>
    <source>
        <strain evidence="13">U120</strain>
    </source>
</reference>
<keyword evidence="11" id="KW-0479">Metal-binding</keyword>
<dbReference type="PANTHER" id="PTHR48085">
    <property type="entry name" value="CADMIUM/ZINC-TRANSPORTING ATPASE HMA2-RELATED"/>
    <property type="match status" value="1"/>
</dbReference>
<comment type="catalytic activity">
    <reaction evidence="10">
        <text>Zn(2+)(in) + ATP + H2O = Zn(2+)(out) + ADP + phosphate + H(+)</text>
        <dbReference type="Rhea" id="RHEA:20621"/>
        <dbReference type="ChEBI" id="CHEBI:15377"/>
        <dbReference type="ChEBI" id="CHEBI:15378"/>
        <dbReference type="ChEBI" id="CHEBI:29105"/>
        <dbReference type="ChEBI" id="CHEBI:30616"/>
        <dbReference type="ChEBI" id="CHEBI:43474"/>
        <dbReference type="ChEBI" id="CHEBI:456216"/>
        <dbReference type="EC" id="7.2.2.12"/>
    </reaction>
</comment>
<dbReference type="InterPro" id="IPR018303">
    <property type="entry name" value="ATPase_P-typ_P_site"/>
</dbReference>
<dbReference type="PROSITE" id="PS01229">
    <property type="entry name" value="COF_2"/>
    <property type="match status" value="1"/>
</dbReference>
<evidence type="ECO:0000256" key="5">
    <source>
        <dbReference type="ARBA" id="ARBA00022840"/>
    </source>
</evidence>
<dbReference type="EMBL" id="WTVH01000008">
    <property type="protein sequence ID" value="NMF92924.1"/>
    <property type="molecule type" value="Genomic_DNA"/>
</dbReference>
<evidence type="ECO:0000256" key="3">
    <source>
        <dbReference type="ARBA" id="ARBA00022692"/>
    </source>
</evidence>
<evidence type="ECO:0000256" key="11">
    <source>
        <dbReference type="RuleBase" id="RU362081"/>
    </source>
</evidence>
<dbReference type="InterPro" id="IPR008250">
    <property type="entry name" value="ATPase_P-typ_transduc_dom_A_sf"/>
</dbReference>
<comment type="similarity">
    <text evidence="2 11">Belongs to the cation transport ATPase (P-type) (TC 3.A.3) family. Type IB subfamily.</text>
</comment>
<dbReference type="PRINTS" id="PR00119">
    <property type="entry name" value="CATATPASE"/>
</dbReference>
<dbReference type="SFLD" id="SFLDS00003">
    <property type="entry name" value="Haloacid_Dehalogenase"/>
    <property type="match status" value="1"/>
</dbReference>
<evidence type="ECO:0000259" key="12">
    <source>
        <dbReference type="Pfam" id="PF00122"/>
    </source>
</evidence>
<dbReference type="Gene3D" id="3.30.70.100">
    <property type="match status" value="1"/>
</dbReference>
<keyword evidence="8" id="KW-0472">Membrane</keyword>
<comment type="caution">
    <text evidence="13">The sequence shown here is derived from an EMBL/GenBank/DDBJ whole genome shotgun (WGS) entry which is preliminary data.</text>
</comment>
<dbReference type="InterPro" id="IPR059000">
    <property type="entry name" value="ATPase_P-type_domA"/>
</dbReference>
<dbReference type="EC" id="7.2.2.12" evidence="9"/>
<keyword evidence="4 11" id="KW-0547">Nucleotide-binding</keyword>
<accession>A0ABX1N1T7</accession>
<proteinExistence type="inferred from homology"/>
<dbReference type="InterPro" id="IPR051014">
    <property type="entry name" value="Cation_Transport_ATPase_IB"/>
</dbReference>
<dbReference type="Gene3D" id="2.70.150.10">
    <property type="entry name" value="Calcium-transporting ATPase, cytoplasmic transduction domain A"/>
    <property type="match status" value="1"/>
</dbReference>
<organism evidence="13 14">
    <name type="scientific">Aromatoleum buckelii</name>
    <dbReference type="NCBI Taxonomy" id="200254"/>
    <lineage>
        <taxon>Bacteria</taxon>
        <taxon>Pseudomonadati</taxon>
        <taxon>Pseudomonadota</taxon>
        <taxon>Betaproteobacteria</taxon>
        <taxon>Rhodocyclales</taxon>
        <taxon>Rhodocyclaceae</taxon>
        <taxon>Aromatoleum</taxon>
    </lineage>
</organism>
<keyword evidence="5 11" id="KW-0067">ATP-binding</keyword>
<dbReference type="PRINTS" id="PR00941">
    <property type="entry name" value="CDATPASE"/>
</dbReference>
<dbReference type="NCBIfam" id="TIGR01525">
    <property type="entry name" value="ATPase-IB_hvy"/>
    <property type="match status" value="1"/>
</dbReference>